<organism evidence="3">
    <name type="scientific">marine metagenome</name>
    <dbReference type="NCBI Taxonomy" id="408172"/>
    <lineage>
        <taxon>unclassified sequences</taxon>
        <taxon>metagenomes</taxon>
        <taxon>ecological metagenomes</taxon>
    </lineage>
</organism>
<gene>
    <name evidence="3" type="ORF">METZ01_LOCUS171092</name>
</gene>
<dbReference type="EMBL" id="UINC01031731">
    <property type="protein sequence ID" value="SVB18238.1"/>
    <property type="molecule type" value="Genomic_DNA"/>
</dbReference>
<dbReference type="PANTHER" id="PTHR35580">
    <property type="entry name" value="CELL SURFACE GLYCOPROTEIN (S-LAYER PROTEIN)-LIKE PROTEIN"/>
    <property type="match status" value="1"/>
</dbReference>
<dbReference type="InterPro" id="IPR032812">
    <property type="entry name" value="SbsA_Ig"/>
</dbReference>
<accession>A0A382BWQ9</accession>
<dbReference type="InterPro" id="IPR010620">
    <property type="entry name" value="SBBP_repeat"/>
</dbReference>
<evidence type="ECO:0000313" key="3">
    <source>
        <dbReference type="EMBL" id="SVB18238.1"/>
    </source>
</evidence>
<name>A0A382BWQ9_9ZZZZ</name>
<dbReference type="Pfam" id="PF06739">
    <property type="entry name" value="SBBP"/>
    <property type="match status" value="7"/>
</dbReference>
<dbReference type="SUPFAM" id="SSF101898">
    <property type="entry name" value="NHL repeat"/>
    <property type="match status" value="1"/>
</dbReference>
<dbReference type="InterPro" id="IPR052918">
    <property type="entry name" value="Motility_Chemotaxis_Reg"/>
</dbReference>
<dbReference type="Pfam" id="PF13205">
    <property type="entry name" value="Big_5"/>
    <property type="match status" value="1"/>
</dbReference>
<feature type="domain" description="SbsA Ig-like" evidence="2">
    <location>
        <begin position="32"/>
        <end position="88"/>
    </location>
</feature>
<reference evidence="3" key="1">
    <citation type="submission" date="2018-05" db="EMBL/GenBank/DDBJ databases">
        <authorList>
            <person name="Lanie J.A."/>
            <person name="Ng W.-L."/>
            <person name="Kazmierczak K.M."/>
            <person name="Andrzejewski T.M."/>
            <person name="Davidsen T.M."/>
            <person name="Wayne K.J."/>
            <person name="Tettelin H."/>
            <person name="Glass J.I."/>
            <person name="Rusch D."/>
            <person name="Podicherti R."/>
            <person name="Tsui H.-C.T."/>
            <person name="Winkler M.E."/>
        </authorList>
    </citation>
    <scope>NUCLEOTIDE SEQUENCE</scope>
</reference>
<keyword evidence="1" id="KW-0732">Signal</keyword>
<dbReference type="AlphaFoldDB" id="A0A382BWQ9"/>
<proteinExistence type="predicted"/>
<protein>
    <recommendedName>
        <fullName evidence="2">SbsA Ig-like domain-containing protein</fullName>
    </recommendedName>
</protein>
<dbReference type="InterPro" id="IPR011042">
    <property type="entry name" value="6-blade_b-propeller_TolB-like"/>
</dbReference>
<dbReference type="Gene3D" id="2.120.10.30">
    <property type="entry name" value="TolB, C-terminal domain"/>
    <property type="match status" value="2"/>
</dbReference>
<dbReference type="PANTHER" id="PTHR35580:SF1">
    <property type="entry name" value="PHYTASE-LIKE DOMAIN-CONTAINING PROTEIN"/>
    <property type="match status" value="1"/>
</dbReference>
<evidence type="ECO:0000256" key="1">
    <source>
        <dbReference type="ARBA" id="ARBA00022729"/>
    </source>
</evidence>
<sequence>MDNTSVTTNSSGTGCTGTFQVSSDSFSTCVQMSSSPSVPNSDNLTFSVKPSSSLSYSTTYKIKVTTGVEDKTGNNMSSENVTGTGFTTKNWIKQFGSSSYEEGLGVAVDSSDNIYVTGFTEGALDNNTNSGERDIFLVKYNSSGVYQWTQQMGTSSHEEGSGVAVDSSDNIYVTGYTKGGLDNNSNSGSSDIFLVKYNSSGSKQWTQQLGTSSSESGYGVIADSSNNIYVTGYTVGDLDSNTNSGSKDLFIVKYNSSGSKQWTQQLGSSLEDYGLGVAVDSSDNFYVTGYTSGDLDNNTNLGGRDYFLVKYYDNGTKQWTQQTGTSASDYGKGVVIDSSDNIYVTGQTAGGLDNNTNSGSIDIFLAKYSDNGTKQWTQQLGTSSSEIGYGVIADSSNNVYVAGYTTGGLDGNTNSGSSDLFLVKYNSSGSKQWTRQLGTSSYDSVFGVTVDSSNNIYLTGKTDGRLDNNTNSGTSDIFLVKYNSSGVKQ</sequence>
<evidence type="ECO:0000259" key="2">
    <source>
        <dbReference type="Pfam" id="PF13205"/>
    </source>
</evidence>